<dbReference type="EMBL" id="SRSD01000001">
    <property type="protein sequence ID" value="KAA0895261.1"/>
    <property type="molecule type" value="Genomic_DNA"/>
</dbReference>
<evidence type="ECO:0000313" key="3">
    <source>
        <dbReference type="Proteomes" id="UP000324298"/>
    </source>
</evidence>
<evidence type="ECO:0000256" key="1">
    <source>
        <dbReference type="SAM" id="Phobius"/>
    </source>
</evidence>
<dbReference type="RefSeq" id="WP_149305842.1">
    <property type="nucleotide sequence ID" value="NZ_SRSD01000001.1"/>
</dbReference>
<dbReference type="Gene3D" id="1.25.40.10">
    <property type="entry name" value="Tetratricopeptide repeat domain"/>
    <property type="match status" value="1"/>
</dbReference>
<sequence>MTRDITPVSLVIAGLLVYGLLVCPFTDYMRNKPIEEKLGFVPSVKLLRPLSADQKELVGASLAMKVLMYYGGVLDKMQGGKIIAESPDLQGMSRLLHGAVQLDPYNMDAYYFAQGFLTWDAQQFNVANNMLQYGMKYRTWDWYLPFYAGFNYAYFLKDFKKAAEYYSKAGELSGQELHISLAGRYLQESGQTSLAIGYLRAMIATSRNETARKSFETRLKAFDGVRKIEVARDRFRGKQGREPLSVAELFKSGFLEALPSDPYGGQFYLQPDGAVATTSKFAFPQAKKGVK</sequence>
<keyword evidence="1" id="KW-0812">Transmembrane</keyword>
<keyword evidence="3" id="KW-1185">Reference proteome</keyword>
<dbReference type="OrthoDB" id="9783085at2"/>
<keyword evidence="1" id="KW-1133">Transmembrane helix</keyword>
<dbReference type="InterPro" id="IPR011990">
    <property type="entry name" value="TPR-like_helical_dom_sf"/>
</dbReference>
<name>A0A5A9XUK8_9BACT</name>
<comment type="caution">
    <text evidence="2">The sequence shown here is derived from an EMBL/GenBank/DDBJ whole genome shotgun (WGS) entry which is preliminary data.</text>
</comment>
<proteinExistence type="predicted"/>
<reference evidence="2 3" key="1">
    <citation type="submission" date="2019-04" db="EMBL/GenBank/DDBJ databases">
        <title>Geobacter ruber sp. nov., ferric-reducing bacteria isolated from paddy soil.</title>
        <authorList>
            <person name="Xu Z."/>
            <person name="Masuda Y."/>
            <person name="Itoh H."/>
            <person name="Senoo K."/>
        </authorList>
    </citation>
    <scope>NUCLEOTIDE SEQUENCE [LARGE SCALE GENOMIC DNA]</scope>
    <source>
        <strain evidence="2 3">Red88</strain>
    </source>
</reference>
<evidence type="ECO:0000313" key="2">
    <source>
        <dbReference type="EMBL" id="KAA0895261.1"/>
    </source>
</evidence>
<organism evidence="2 3">
    <name type="scientific">Oryzomonas rubra</name>
    <dbReference type="NCBI Taxonomy" id="2509454"/>
    <lineage>
        <taxon>Bacteria</taxon>
        <taxon>Pseudomonadati</taxon>
        <taxon>Thermodesulfobacteriota</taxon>
        <taxon>Desulfuromonadia</taxon>
        <taxon>Geobacterales</taxon>
        <taxon>Geobacteraceae</taxon>
        <taxon>Oryzomonas</taxon>
    </lineage>
</organism>
<keyword evidence="1" id="KW-0472">Membrane</keyword>
<dbReference type="Proteomes" id="UP000324298">
    <property type="component" value="Unassembled WGS sequence"/>
</dbReference>
<evidence type="ECO:0008006" key="4">
    <source>
        <dbReference type="Google" id="ProtNLM"/>
    </source>
</evidence>
<feature type="transmembrane region" description="Helical" evidence="1">
    <location>
        <begin position="6"/>
        <end position="25"/>
    </location>
</feature>
<dbReference type="AlphaFoldDB" id="A0A5A9XUK8"/>
<gene>
    <name evidence="2" type="ORF">ET418_01720</name>
</gene>
<protein>
    <recommendedName>
        <fullName evidence="4">Tetratricopeptide repeat protein</fullName>
    </recommendedName>
</protein>
<accession>A0A5A9XUK8</accession>